<evidence type="ECO:0000313" key="2">
    <source>
        <dbReference type="Proteomes" id="UP000051565"/>
    </source>
</evidence>
<name>A0A0R2JWL1_9LACO</name>
<comment type="caution">
    <text evidence="1">The sequence shown here is derived from an EMBL/GenBank/DDBJ whole genome shotgun (WGS) entry which is preliminary data.</text>
</comment>
<dbReference type="PATRIC" id="fig|1122148.6.peg.197"/>
<evidence type="ECO:0008006" key="3">
    <source>
        <dbReference type="Google" id="ProtNLM"/>
    </source>
</evidence>
<proteinExistence type="predicted"/>
<dbReference type="Proteomes" id="UP000051565">
    <property type="component" value="Unassembled WGS sequence"/>
</dbReference>
<accession>A0A0R2JWL1</accession>
<keyword evidence="2" id="KW-1185">Reference proteome</keyword>
<sequence>MNKNGFKNVHHKVTITEMWLTTLNIKKQKYICKKCKKTAIAVLKDINKSDHILRCIKVKAALKYKDNVSIKYIAKNFGISSNTVMRQAKRLVNYHKIDYHFLPKNIDFDKFKSGKMKPSSFY</sequence>
<organism evidence="1 2">
    <name type="scientific">Fructilactobacillus lindneri DSM 20690 = JCM 11027</name>
    <dbReference type="NCBI Taxonomy" id="1122148"/>
    <lineage>
        <taxon>Bacteria</taxon>
        <taxon>Bacillati</taxon>
        <taxon>Bacillota</taxon>
        <taxon>Bacilli</taxon>
        <taxon>Lactobacillales</taxon>
        <taxon>Lactobacillaceae</taxon>
        <taxon>Fructilactobacillus</taxon>
    </lineage>
</organism>
<gene>
    <name evidence="1" type="ORF">IV52_GL000188</name>
</gene>
<evidence type="ECO:0000313" key="1">
    <source>
        <dbReference type="EMBL" id="KRN80070.1"/>
    </source>
</evidence>
<dbReference type="EMBL" id="JQBT01000012">
    <property type="protein sequence ID" value="KRN80070.1"/>
    <property type="molecule type" value="Genomic_DNA"/>
</dbReference>
<reference evidence="1 2" key="1">
    <citation type="journal article" date="2015" name="Genome Announc.">
        <title>Expanding the biotechnology potential of lactobacilli through comparative genomics of 213 strains and associated genera.</title>
        <authorList>
            <person name="Sun Z."/>
            <person name="Harris H.M."/>
            <person name="McCann A."/>
            <person name="Guo C."/>
            <person name="Argimon S."/>
            <person name="Zhang W."/>
            <person name="Yang X."/>
            <person name="Jeffery I.B."/>
            <person name="Cooney J.C."/>
            <person name="Kagawa T.F."/>
            <person name="Liu W."/>
            <person name="Song Y."/>
            <person name="Salvetti E."/>
            <person name="Wrobel A."/>
            <person name="Rasinkangas P."/>
            <person name="Parkhill J."/>
            <person name="Rea M.C."/>
            <person name="O'Sullivan O."/>
            <person name="Ritari J."/>
            <person name="Douillard F.P."/>
            <person name="Paul Ross R."/>
            <person name="Yang R."/>
            <person name="Briner A.E."/>
            <person name="Felis G.E."/>
            <person name="de Vos W.M."/>
            <person name="Barrangou R."/>
            <person name="Klaenhammer T.R."/>
            <person name="Caufield P.W."/>
            <person name="Cui Y."/>
            <person name="Zhang H."/>
            <person name="O'Toole P.W."/>
        </authorList>
    </citation>
    <scope>NUCLEOTIDE SEQUENCE [LARGE SCALE GENOMIC DNA]</scope>
    <source>
        <strain evidence="1 2">DSM 20690</strain>
    </source>
</reference>
<dbReference type="RefSeq" id="WP_054646619.1">
    <property type="nucleotide sequence ID" value="NZ_FUXS01000004.1"/>
</dbReference>
<protein>
    <recommendedName>
        <fullName evidence="3">Transposase</fullName>
    </recommendedName>
</protein>
<dbReference type="AlphaFoldDB" id="A0A0R2JWL1"/>
<dbReference type="OrthoDB" id="6197054at2"/>